<feature type="transmembrane region" description="Helical" evidence="5">
    <location>
        <begin position="122"/>
        <end position="139"/>
    </location>
</feature>
<keyword evidence="8" id="KW-1185">Reference proteome</keyword>
<feature type="transmembrane region" description="Helical" evidence="5">
    <location>
        <begin position="91"/>
        <end position="110"/>
    </location>
</feature>
<evidence type="ECO:0000259" key="6">
    <source>
        <dbReference type="Pfam" id="PF00892"/>
    </source>
</evidence>
<keyword evidence="3 5" id="KW-1133">Transmembrane helix</keyword>
<evidence type="ECO:0000256" key="3">
    <source>
        <dbReference type="ARBA" id="ARBA00022989"/>
    </source>
</evidence>
<evidence type="ECO:0000313" key="7">
    <source>
        <dbReference type="EMBL" id="MDU0809678.1"/>
    </source>
</evidence>
<dbReference type="PANTHER" id="PTHR22911:SF6">
    <property type="entry name" value="SOLUTE CARRIER FAMILY 35 MEMBER G1"/>
    <property type="match status" value="1"/>
</dbReference>
<feature type="transmembrane region" description="Helical" evidence="5">
    <location>
        <begin position="271"/>
        <end position="290"/>
    </location>
</feature>
<evidence type="ECO:0000256" key="1">
    <source>
        <dbReference type="ARBA" id="ARBA00004141"/>
    </source>
</evidence>
<comment type="caution">
    <text evidence="7">The sequence shown here is derived from an EMBL/GenBank/DDBJ whole genome shotgun (WGS) entry which is preliminary data.</text>
</comment>
<keyword evidence="2 5" id="KW-0812">Transmembrane</keyword>
<evidence type="ECO:0000256" key="2">
    <source>
        <dbReference type="ARBA" id="ARBA00022692"/>
    </source>
</evidence>
<dbReference type="EMBL" id="JAVNWW010000008">
    <property type="protein sequence ID" value="MDU0809678.1"/>
    <property type="molecule type" value="Genomic_DNA"/>
</dbReference>
<sequence length="316" mass="34783">MQVTKICSNLELGNGSIFMQKKVHRVWYQNKGIGYMLISSLCFALMSALAKSMSDRFGSVELVFFRSAVGLPFLLTSLVRRPAIQKGGKLYFIILRGLLGAFTLYCLFYTLEHLGLSLTNTYGQAFPLFIAIFSFFLIPNERLSAKQVLFLLVGFLGILLIFQPEATGQWFNHATGIIYAMGTALGYLAIKEAQKYYDSRWVVVSFMGAGLIASTISLCLGTFGEMPNSFFTGHWVMPTPFEWLKALVMGLLALGVQYFTTQALLNEKTSIVGAVGNSAVVFSIAIEIALGNGLPSLLVCLGMSLVVWGSYQVSRK</sequence>
<proteinExistence type="predicted"/>
<evidence type="ECO:0000256" key="5">
    <source>
        <dbReference type="SAM" id="Phobius"/>
    </source>
</evidence>
<name>A0ABU3TUZ0_9BACT</name>
<dbReference type="Pfam" id="PF00892">
    <property type="entry name" value="EamA"/>
    <property type="match status" value="1"/>
</dbReference>
<organism evidence="7 8">
    <name type="scientific">Aquirufa regiilacus</name>
    <dbReference type="NCBI Taxonomy" id="3024868"/>
    <lineage>
        <taxon>Bacteria</taxon>
        <taxon>Pseudomonadati</taxon>
        <taxon>Bacteroidota</taxon>
        <taxon>Cytophagia</taxon>
        <taxon>Cytophagales</taxon>
        <taxon>Flectobacillaceae</taxon>
        <taxon>Aquirufa</taxon>
    </lineage>
</organism>
<evidence type="ECO:0000313" key="8">
    <source>
        <dbReference type="Proteomes" id="UP001249959"/>
    </source>
</evidence>
<dbReference type="PANTHER" id="PTHR22911">
    <property type="entry name" value="ACYL-MALONYL CONDENSING ENZYME-RELATED"/>
    <property type="match status" value="1"/>
</dbReference>
<dbReference type="SUPFAM" id="SSF103481">
    <property type="entry name" value="Multidrug resistance efflux transporter EmrE"/>
    <property type="match status" value="1"/>
</dbReference>
<keyword evidence="4 5" id="KW-0472">Membrane</keyword>
<protein>
    <submittedName>
        <fullName evidence="7">DMT family transporter</fullName>
    </submittedName>
</protein>
<feature type="transmembrane region" description="Helical" evidence="5">
    <location>
        <begin position="148"/>
        <end position="164"/>
    </location>
</feature>
<evidence type="ECO:0000256" key="4">
    <source>
        <dbReference type="ARBA" id="ARBA00023136"/>
    </source>
</evidence>
<feature type="transmembrane region" description="Helical" evidence="5">
    <location>
        <begin position="243"/>
        <end position="259"/>
    </location>
</feature>
<dbReference type="Proteomes" id="UP001249959">
    <property type="component" value="Unassembled WGS sequence"/>
</dbReference>
<feature type="transmembrane region" description="Helical" evidence="5">
    <location>
        <begin position="202"/>
        <end position="223"/>
    </location>
</feature>
<dbReference type="RefSeq" id="WP_315577294.1">
    <property type="nucleotide sequence ID" value="NZ_JARDXH010000006.1"/>
</dbReference>
<feature type="transmembrane region" description="Helical" evidence="5">
    <location>
        <begin position="32"/>
        <end position="50"/>
    </location>
</feature>
<feature type="transmembrane region" description="Helical" evidence="5">
    <location>
        <begin position="62"/>
        <end position="79"/>
    </location>
</feature>
<dbReference type="InterPro" id="IPR000620">
    <property type="entry name" value="EamA_dom"/>
</dbReference>
<gene>
    <name evidence="7" type="ORF">PQG45_11625</name>
</gene>
<feature type="domain" description="EamA" evidence="6">
    <location>
        <begin position="31"/>
        <end position="162"/>
    </location>
</feature>
<accession>A0ABU3TUZ0</accession>
<feature type="transmembrane region" description="Helical" evidence="5">
    <location>
        <begin position="170"/>
        <end position="190"/>
    </location>
</feature>
<reference evidence="7 8" key="1">
    <citation type="submission" date="2023-09" db="EMBL/GenBank/DDBJ databases">
        <title>Aquirufa genomes.</title>
        <authorList>
            <person name="Pitt A."/>
        </authorList>
    </citation>
    <scope>NUCLEOTIDE SEQUENCE [LARGE SCALE GENOMIC DNA]</scope>
    <source>
        <strain evidence="7 8">LEOWEIH-7C</strain>
    </source>
</reference>
<comment type="subcellular location">
    <subcellularLocation>
        <location evidence="1">Membrane</location>
        <topology evidence="1">Multi-pass membrane protein</topology>
    </subcellularLocation>
</comment>
<dbReference type="InterPro" id="IPR037185">
    <property type="entry name" value="EmrE-like"/>
</dbReference>
<feature type="transmembrane region" description="Helical" evidence="5">
    <location>
        <begin position="296"/>
        <end position="314"/>
    </location>
</feature>